<dbReference type="EC" id="5.3.1.9" evidence="8"/>
<dbReference type="AlphaFoldDB" id="A0AAN5AEF7"/>
<dbReference type="PRINTS" id="PR00662">
    <property type="entry name" value="G6PISOMERASE"/>
</dbReference>
<dbReference type="InterPro" id="IPR001672">
    <property type="entry name" value="G6P_Isomerase"/>
</dbReference>
<dbReference type="GO" id="GO:0006096">
    <property type="term" value="P:glycolytic process"/>
    <property type="evidence" value="ECO:0007669"/>
    <property type="project" value="UniProtKB-UniRule"/>
</dbReference>
<dbReference type="CDD" id="cd05015">
    <property type="entry name" value="SIS_PGI_1"/>
    <property type="match status" value="1"/>
</dbReference>
<name>A0AAN5AEF7_BIFAD</name>
<dbReference type="GO" id="GO:0004347">
    <property type="term" value="F:glucose-6-phosphate isomerase activity"/>
    <property type="evidence" value="ECO:0007669"/>
    <property type="project" value="UniProtKB-UniRule"/>
</dbReference>
<dbReference type="Gene3D" id="3.40.50.10490">
    <property type="entry name" value="Glucose-6-phosphate isomerase like protein, domain 1"/>
    <property type="match status" value="2"/>
</dbReference>
<dbReference type="InterPro" id="IPR046348">
    <property type="entry name" value="SIS_dom_sf"/>
</dbReference>
<keyword evidence="5 8" id="KW-0324">Glycolysis</keyword>
<dbReference type="GO" id="GO:0006094">
    <property type="term" value="P:gluconeogenesis"/>
    <property type="evidence" value="ECO:0007669"/>
    <property type="project" value="UniProtKB-UniRule"/>
</dbReference>
<keyword evidence="3 8" id="KW-0312">Gluconeogenesis</keyword>
<dbReference type="InterPro" id="IPR035482">
    <property type="entry name" value="SIS_PGI_2"/>
</dbReference>
<comment type="pathway">
    <text evidence="1 8 9">Carbohydrate degradation; glycolysis; D-glyceraldehyde 3-phosphate and glycerone phosphate from D-glucose: step 2/4.</text>
</comment>
<dbReference type="PROSITE" id="PS51463">
    <property type="entry name" value="P_GLUCOSE_ISOMERASE_3"/>
    <property type="match status" value="1"/>
</dbReference>
<dbReference type="FunFam" id="3.40.50.10490:FF:000018">
    <property type="entry name" value="Glucose-6-phosphate isomerase"/>
    <property type="match status" value="1"/>
</dbReference>
<evidence type="ECO:0000256" key="3">
    <source>
        <dbReference type="ARBA" id="ARBA00022432"/>
    </source>
</evidence>
<dbReference type="Gene3D" id="1.10.1390.10">
    <property type="match status" value="1"/>
</dbReference>
<evidence type="ECO:0000256" key="1">
    <source>
        <dbReference type="ARBA" id="ARBA00004926"/>
    </source>
</evidence>
<comment type="similarity">
    <text evidence="2 8 9">Belongs to the GPI family.</text>
</comment>
<dbReference type="Pfam" id="PF00342">
    <property type="entry name" value="PGI"/>
    <property type="match status" value="1"/>
</dbReference>
<dbReference type="SUPFAM" id="SSF53697">
    <property type="entry name" value="SIS domain"/>
    <property type="match status" value="1"/>
</dbReference>
<dbReference type="InterPro" id="IPR035476">
    <property type="entry name" value="SIS_PGI_1"/>
</dbReference>
<accession>A0AAN5AEF7</accession>
<dbReference type="CDD" id="cd05016">
    <property type="entry name" value="SIS_PGI_2"/>
    <property type="match status" value="1"/>
</dbReference>
<evidence type="ECO:0000256" key="7">
    <source>
        <dbReference type="ARBA" id="ARBA00029321"/>
    </source>
</evidence>
<dbReference type="PANTHER" id="PTHR11469:SF1">
    <property type="entry name" value="GLUCOSE-6-PHOSPHATE ISOMERASE"/>
    <property type="match status" value="1"/>
</dbReference>
<keyword evidence="4 8" id="KW-0963">Cytoplasm</keyword>
<comment type="function">
    <text evidence="8">Catalyzes the reversible isomerization of glucose-6-phosphate to fructose-6-phosphate.</text>
</comment>
<sequence>MPWKIERDSTVTFRFTVMMKGPINMAINPPVDATKTPEWAALQKHYDELQSEGISLKQWFADDAERVEKLSFDAGDLHFDLSKNLIKPETLQLFADLAKAVKLDERTKAMYTGVHINNTEDRAVLHTALRRPVEDEGKYIVDGQDTVKDVREVLDRIYAFADKVRSGEWTGVTGKKIETVVNIGIGGSDLGPVMVYEALKPYADAGISARYISNIDPNDLAEKTKGLDPETTLFIIVSKTFTTLETLTNAREARTWLLEELKAKGAIDGSDAKNAEAIKKHFVAVSTNLEKVAEFGIDPNNAFGFWNWVGGRYSVDSAVGTSLAVVFGPARFEEFLHGFHEIDEYFANTPFEKNVVVLLGMLNVWYRNFFKVASHAVLPYDQYLHRFPAYLQQLTMESNGKSVRWDGTPVTSETGEIFWGEPGTNGQHAFYQLIHQGTQLIPADFIAFVNTPNPTKDGDQDVHELFLGNYFAQTKALAFGKTADEVRAEGTPEEIVPARVFTGNRPTTSIFGVALTPFALGELIALYEHITFVEGTVWGLDSYDQWGVELGKQLAKQITPAISKDDDALAAQDASTQSLIKFYRANREF</sequence>
<feature type="active site" evidence="8">
    <location>
        <position position="428"/>
    </location>
</feature>
<dbReference type="PANTHER" id="PTHR11469">
    <property type="entry name" value="GLUCOSE-6-PHOSPHATE ISOMERASE"/>
    <property type="match status" value="1"/>
</dbReference>
<evidence type="ECO:0000256" key="4">
    <source>
        <dbReference type="ARBA" id="ARBA00022490"/>
    </source>
</evidence>
<proteinExistence type="inferred from homology"/>
<evidence type="ECO:0000256" key="5">
    <source>
        <dbReference type="ARBA" id="ARBA00023152"/>
    </source>
</evidence>
<reference evidence="10" key="1">
    <citation type="submission" date="2021-08" db="EMBL/GenBank/DDBJ databases">
        <title>Draft genome sequence of the GABA producer Bifidobacterium adolescentis 4-2, isolated from healthy human feces.</title>
        <authorList>
            <person name="Altaib H."/>
            <person name="Niwa R."/>
            <person name="Abe M."/>
            <person name="Suzuki T."/>
        </authorList>
    </citation>
    <scope>NUCLEOTIDE SEQUENCE</scope>
    <source>
        <strain evidence="10">4-2</strain>
    </source>
</reference>
<evidence type="ECO:0000313" key="10">
    <source>
        <dbReference type="EMBL" id="GJD13035.1"/>
    </source>
</evidence>
<comment type="catalytic activity">
    <reaction evidence="7 8 9">
        <text>alpha-D-glucose 6-phosphate = beta-D-fructose 6-phosphate</text>
        <dbReference type="Rhea" id="RHEA:11816"/>
        <dbReference type="ChEBI" id="CHEBI:57634"/>
        <dbReference type="ChEBI" id="CHEBI:58225"/>
        <dbReference type="EC" id="5.3.1.9"/>
    </reaction>
</comment>
<dbReference type="PROSITE" id="PS00765">
    <property type="entry name" value="P_GLUCOSE_ISOMERASE_1"/>
    <property type="match status" value="1"/>
</dbReference>
<gene>
    <name evidence="8 10" type="primary">pgi</name>
    <name evidence="10" type="ORF">BIFAD42_00190</name>
</gene>
<dbReference type="NCBIfam" id="NF001211">
    <property type="entry name" value="PRK00179.1"/>
    <property type="match status" value="1"/>
</dbReference>
<evidence type="ECO:0000256" key="6">
    <source>
        <dbReference type="ARBA" id="ARBA00023235"/>
    </source>
</evidence>
<dbReference type="InterPro" id="IPR023096">
    <property type="entry name" value="G6P_Isomerase_C"/>
</dbReference>
<comment type="pathway">
    <text evidence="8">Carbohydrate biosynthesis; gluconeogenesis.</text>
</comment>
<dbReference type="Proteomes" id="UP000886943">
    <property type="component" value="Unassembled WGS sequence"/>
</dbReference>
<dbReference type="EMBL" id="BPPZ01000001">
    <property type="protein sequence ID" value="GJD13035.1"/>
    <property type="molecule type" value="Genomic_DNA"/>
</dbReference>
<protein>
    <recommendedName>
        <fullName evidence="8">Glucose-6-phosphate isomerase</fullName>
        <shortName evidence="8">GPI</shortName>
        <ecNumber evidence="8">5.3.1.9</ecNumber>
    </recommendedName>
    <alternativeName>
        <fullName evidence="8">Phosphoglucose isomerase</fullName>
        <shortName evidence="8">PGI</shortName>
    </alternativeName>
    <alternativeName>
        <fullName evidence="8">Phosphohexose isomerase</fullName>
        <shortName evidence="8">PHI</shortName>
    </alternativeName>
</protein>
<dbReference type="GO" id="GO:0097367">
    <property type="term" value="F:carbohydrate derivative binding"/>
    <property type="evidence" value="ECO:0007669"/>
    <property type="project" value="InterPro"/>
</dbReference>
<comment type="subcellular location">
    <subcellularLocation>
        <location evidence="8">Cytoplasm</location>
    </subcellularLocation>
</comment>
<evidence type="ECO:0000313" key="11">
    <source>
        <dbReference type="Proteomes" id="UP000886943"/>
    </source>
</evidence>
<organism evidence="10 11">
    <name type="scientific">Bifidobacterium adolescentis</name>
    <dbReference type="NCBI Taxonomy" id="1680"/>
    <lineage>
        <taxon>Bacteria</taxon>
        <taxon>Bacillati</taxon>
        <taxon>Actinomycetota</taxon>
        <taxon>Actinomycetes</taxon>
        <taxon>Bifidobacteriales</taxon>
        <taxon>Bifidobacteriaceae</taxon>
        <taxon>Bifidobacterium</taxon>
    </lineage>
</organism>
<dbReference type="GO" id="GO:0005829">
    <property type="term" value="C:cytosol"/>
    <property type="evidence" value="ECO:0007669"/>
    <property type="project" value="TreeGrafter"/>
</dbReference>
<evidence type="ECO:0000256" key="9">
    <source>
        <dbReference type="RuleBase" id="RU000612"/>
    </source>
</evidence>
<dbReference type="PROSITE" id="PS00174">
    <property type="entry name" value="P_GLUCOSE_ISOMERASE_2"/>
    <property type="match status" value="1"/>
</dbReference>
<keyword evidence="6 8" id="KW-0413">Isomerase</keyword>
<feature type="active site" evidence="8">
    <location>
        <position position="552"/>
    </location>
</feature>
<evidence type="ECO:0000256" key="2">
    <source>
        <dbReference type="ARBA" id="ARBA00006604"/>
    </source>
</evidence>
<dbReference type="GO" id="GO:0051156">
    <property type="term" value="P:glucose 6-phosphate metabolic process"/>
    <property type="evidence" value="ECO:0007669"/>
    <property type="project" value="TreeGrafter"/>
</dbReference>
<feature type="active site" description="Proton donor" evidence="8">
    <location>
        <position position="397"/>
    </location>
</feature>
<dbReference type="InterPro" id="IPR018189">
    <property type="entry name" value="Phosphoglucose_isomerase_CS"/>
</dbReference>
<comment type="caution">
    <text evidence="10">The sequence shown here is derived from an EMBL/GenBank/DDBJ whole genome shotgun (WGS) entry which is preliminary data.</text>
</comment>
<evidence type="ECO:0000256" key="8">
    <source>
        <dbReference type="HAMAP-Rule" id="MF_00473"/>
    </source>
</evidence>
<dbReference type="HAMAP" id="MF_00473">
    <property type="entry name" value="G6P_isomerase"/>
    <property type="match status" value="1"/>
</dbReference>
<dbReference type="GO" id="GO:0048029">
    <property type="term" value="F:monosaccharide binding"/>
    <property type="evidence" value="ECO:0007669"/>
    <property type="project" value="TreeGrafter"/>
</dbReference>